<dbReference type="Proteomes" id="UP000682928">
    <property type="component" value="Chromosome"/>
</dbReference>
<feature type="transmembrane region" description="Helical" evidence="1">
    <location>
        <begin position="56"/>
        <end position="74"/>
    </location>
</feature>
<dbReference type="AlphaFoldDB" id="A0AA86M5E5"/>
<dbReference type="EMBL" id="AP024590">
    <property type="protein sequence ID" value="BCU54630.1"/>
    <property type="molecule type" value="Genomic_DNA"/>
</dbReference>
<evidence type="ECO:0000313" key="3">
    <source>
        <dbReference type="Proteomes" id="UP000682928"/>
    </source>
</evidence>
<name>A0AA86M5E5_9ENTR</name>
<dbReference type="Pfam" id="PF13994">
    <property type="entry name" value="PgaD"/>
    <property type="match status" value="1"/>
</dbReference>
<evidence type="ECO:0008006" key="4">
    <source>
        <dbReference type="Google" id="ProtNLM"/>
    </source>
</evidence>
<dbReference type="GO" id="GO:0043709">
    <property type="term" value="P:cell adhesion involved in single-species biofilm formation"/>
    <property type="evidence" value="ECO:0007669"/>
    <property type="project" value="InterPro"/>
</dbReference>
<proteinExistence type="predicted"/>
<keyword evidence="1" id="KW-0812">Transmembrane</keyword>
<feature type="transmembrane region" description="Helical" evidence="1">
    <location>
        <begin position="12"/>
        <end position="36"/>
    </location>
</feature>
<dbReference type="InterPro" id="IPR023829">
    <property type="entry name" value="PGA_PgaD"/>
</dbReference>
<keyword evidence="1" id="KW-0472">Membrane</keyword>
<dbReference type="NCBIfam" id="TIGR03940">
    <property type="entry name" value="PGA_PgaD"/>
    <property type="match status" value="1"/>
</dbReference>
<evidence type="ECO:0000313" key="2">
    <source>
        <dbReference type="EMBL" id="BCU54630.1"/>
    </source>
</evidence>
<reference evidence="2" key="1">
    <citation type="submission" date="2021-04" db="EMBL/GenBank/DDBJ databases">
        <title>Difference and commonality of drug resistance evolution in various bacteria. and drug sensitivity profiles.</title>
        <authorList>
            <person name="Maeda T."/>
            <person name="Shibai A."/>
            <person name="Kawada K."/>
            <person name="Kotani H."/>
            <person name="Tarusawa Y."/>
            <person name="Tanabe K."/>
            <person name="Furusawa C."/>
        </authorList>
    </citation>
    <scope>NUCLEOTIDE SEQUENCE</scope>
    <source>
        <strain evidence="2">JCM 8580</strain>
    </source>
</reference>
<protein>
    <recommendedName>
        <fullName evidence="4">Biofilm PGA synthesis protein PgaD</fullName>
    </recommendedName>
</protein>
<organism evidence="2 3">
    <name type="scientific">Enterobacter kobei</name>
    <dbReference type="NCBI Taxonomy" id="208224"/>
    <lineage>
        <taxon>Bacteria</taxon>
        <taxon>Pseudomonadati</taxon>
        <taxon>Pseudomonadota</taxon>
        <taxon>Gammaproteobacteria</taxon>
        <taxon>Enterobacterales</taxon>
        <taxon>Enterobacteriaceae</taxon>
        <taxon>Enterobacter</taxon>
        <taxon>Enterobacter cloacae complex</taxon>
    </lineage>
</organism>
<dbReference type="RefSeq" id="WP_088219391.1">
    <property type="nucleotide sequence ID" value="NZ_AP024590.1"/>
</dbReference>
<keyword evidence="1" id="KW-1133">Transmembrane helix</keyword>
<sequence>MENQIICTETRPLRYGLDVFLTCIVWMLFISLLALSLMKFFNPDVLGENVIHRLKVYFYFSCLNALGLIIWAVYNRIRFRHEKRKNAQTIGLPNLMASLGVDPDMYMEMQKAQRIIVTHNDHGEIEKVTRL</sequence>
<gene>
    <name evidence="2" type="ORF">ENKO_12240</name>
</gene>
<accession>A0AA86M5E5</accession>
<evidence type="ECO:0000256" key="1">
    <source>
        <dbReference type="SAM" id="Phobius"/>
    </source>
</evidence>